<evidence type="ECO:0000313" key="2">
    <source>
        <dbReference type="Proteomes" id="UP001249851"/>
    </source>
</evidence>
<proteinExistence type="predicted"/>
<dbReference type="AlphaFoldDB" id="A0AAD9QKJ7"/>
<comment type="caution">
    <text evidence="1">The sequence shown here is derived from an EMBL/GenBank/DDBJ whole genome shotgun (WGS) entry which is preliminary data.</text>
</comment>
<dbReference type="EMBL" id="JARQWQ010000028">
    <property type="protein sequence ID" value="KAK2562645.1"/>
    <property type="molecule type" value="Genomic_DNA"/>
</dbReference>
<sequence length="108" mass="12487">MGESQADFDYLWWFHCEILALISDTFMNSPLRYTVESSKSGYSYSYNPCRQFSLGPPEISDCYGDVAVCMWATNGARYLNIGRASSRRIGYEKDSERYRLEYSNTKTP</sequence>
<reference evidence="1" key="2">
    <citation type="journal article" date="2023" name="Science">
        <title>Genomic signatures of disease resistance in endangered staghorn corals.</title>
        <authorList>
            <person name="Vollmer S.V."/>
            <person name="Selwyn J.D."/>
            <person name="Despard B.A."/>
            <person name="Roesel C.L."/>
        </authorList>
    </citation>
    <scope>NUCLEOTIDE SEQUENCE</scope>
    <source>
        <strain evidence="1">K2</strain>
    </source>
</reference>
<dbReference type="InterPro" id="IPR009011">
    <property type="entry name" value="Man6P_isomerase_rcpt-bd_dom_sf"/>
</dbReference>
<dbReference type="Gene3D" id="2.70.130.10">
    <property type="entry name" value="Mannose-6-phosphate receptor binding domain"/>
    <property type="match status" value="1"/>
</dbReference>
<accession>A0AAD9QKJ7</accession>
<protein>
    <submittedName>
        <fullName evidence="1">Uncharacterized protein</fullName>
    </submittedName>
</protein>
<evidence type="ECO:0000313" key="1">
    <source>
        <dbReference type="EMBL" id="KAK2562645.1"/>
    </source>
</evidence>
<name>A0AAD9QKJ7_ACRCE</name>
<dbReference type="SUPFAM" id="SSF50911">
    <property type="entry name" value="Mannose 6-phosphate receptor domain"/>
    <property type="match status" value="1"/>
</dbReference>
<reference evidence="1" key="1">
    <citation type="journal article" date="2023" name="G3 (Bethesda)">
        <title>Whole genome assembly and annotation of the endangered Caribbean coral Acropora cervicornis.</title>
        <authorList>
            <person name="Selwyn J.D."/>
            <person name="Vollmer S.V."/>
        </authorList>
    </citation>
    <scope>NUCLEOTIDE SEQUENCE</scope>
    <source>
        <strain evidence="1">K2</strain>
    </source>
</reference>
<gene>
    <name evidence="1" type="ORF">P5673_014336</name>
</gene>
<organism evidence="1 2">
    <name type="scientific">Acropora cervicornis</name>
    <name type="common">Staghorn coral</name>
    <dbReference type="NCBI Taxonomy" id="6130"/>
    <lineage>
        <taxon>Eukaryota</taxon>
        <taxon>Metazoa</taxon>
        <taxon>Cnidaria</taxon>
        <taxon>Anthozoa</taxon>
        <taxon>Hexacorallia</taxon>
        <taxon>Scleractinia</taxon>
        <taxon>Astrocoeniina</taxon>
        <taxon>Acroporidae</taxon>
        <taxon>Acropora</taxon>
    </lineage>
</organism>
<keyword evidence="2" id="KW-1185">Reference proteome</keyword>
<dbReference type="Proteomes" id="UP001249851">
    <property type="component" value="Unassembled WGS sequence"/>
</dbReference>